<dbReference type="GO" id="GO:0004129">
    <property type="term" value="F:cytochrome-c oxidase activity"/>
    <property type="evidence" value="ECO:0007669"/>
    <property type="project" value="InterPro"/>
</dbReference>
<accession>A0A0F9WGZ2</accession>
<dbReference type="GO" id="GO:0009060">
    <property type="term" value="P:aerobic respiration"/>
    <property type="evidence" value="ECO:0007669"/>
    <property type="project" value="InterPro"/>
</dbReference>
<feature type="transmembrane region" description="Helical" evidence="5">
    <location>
        <begin position="196"/>
        <end position="223"/>
    </location>
</feature>
<dbReference type="PROSITE" id="PS50855">
    <property type="entry name" value="COX1"/>
    <property type="match status" value="1"/>
</dbReference>
<dbReference type="PANTHER" id="PTHR10422">
    <property type="entry name" value="CYTOCHROME C OXIDASE SUBUNIT 1"/>
    <property type="match status" value="1"/>
</dbReference>
<evidence type="ECO:0000256" key="2">
    <source>
        <dbReference type="ARBA" id="ARBA00022692"/>
    </source>
</evidence>
<feature type="transmembrane region" description="Helical" evidence="5">
    <location>
        <begin position="474"/>
        <end position="494"/>
    </location>
</feature>
<evidence type="ECO:0000259" key="6">
    <source>
        <dbReference type="PROSITE" id="PS50855"/>
    </source>
</evidence>
<feature type="domain" description="Cytochrome oxidase subunit I profile" evidence="6">
    <location>
        <begin position="10"/>
        <end position="523"/>
    </location>
</feature>
<evidence type="ECO:0000256" key="1">
    <source>
        <dbReference type="ARBA" id="ARBA00004141"/>
    </source>
</evidence>
<proteinExistence type="predicted"/>
<organism evidence="7">
    <name type="scientific">marine sediment metagenome</name>
    <dbReference type="NCBI Taxonomy" id="412755"/>
    <lineage>
        <taxon>unclassified sequences</taxon>
        <taxon>metagenomes</taxon>
        <taxon>ecological metagenomes</taxon>
    </lineage>
</organism>
<dbReference type="PROSITE" id="PS00077">
    <property type="entry name" value="COX1_CUB"/>
    <property type="match status" value="1"/>
</dbReference>
<feature type="transmembrane region" description="Helical" evidence="5">
    <location>
        <begin position="243"/>
        <end position="268"/>
    </location>
</feature>
<feature type="transmembrane region" description="Helical" evidence="5">
    <location>
        <begin position="115"/>
        <end position="138"/>
    </location>
</feature>
<dbReference type="InterPro" id="IPR036927">
    <property type="entry name" value="Cyt_c_oxase-like_su1_sf"/>
</dbReference>
<dbReference type="InterPro" id="IPR023615">
    <property type="entry name" value="Cyt_c_Oxase_su1_BS"/>
</dbReference>
<dbReference type="EMBL" id="LAZR01000162">
    <property type="protein sequence ID" value="KKN85191.1"/>
    <property type="molecule type" value="Genomic_DNA"/>
</dbReference>
<feature type="transmembrane region" description="Helical" evidence="5">
    <location>
        <begin position="158"/>
        <end position="184"/>
    </location>
</feature>
<dbReference type="AlphaFoldDB" id="A0A0F9WGZ2"/>
<evidence type="ECO:0000256" key="5">
    <source>
        <dbReference type="SAM" id="Phobius"/>
    </source>
</evidence>
<protein>
    <recommendedName>
        <fullName evidence="6">Cytochrome oxidase subunit I profile domain-containing protein</fullName>
    </recommendedName>
</protein>
<keyword evidence="3 5" id="KW-1133">Transmembrane helix</keyword>
<dbReference type="Pfam" id="PF00115">
    <property type="entry name" value="COX1"/>
    <property type="match status" value="1"/>
</dbReference>
<dbReference type="GO" id="GO:0015990">
    <property type="term" value="P:electron transport coupled proton transport"/>
    <property type="evidence" value="ECO:0007669"/>
    <property type="project" value="TreeGrafter"/>
</dbReference>
<dbReference type="CDD" id="cd00919">
    <property type="entry name" value="Heme_Cu_Oxidase_I"/>
    <property type="match status" value="1"/>
</dbReference>
<evidence type="ECO:0000256" key="4">
    <source>
        <dbReference type="ARBA" id="ARBA00023136"/>
    </source>
</evidence>
<dbReference type="Gene3D" id="1.20.210.10">
    <property type="entry name" value="Cytochrome c oxidase-like, subunit I domain"/>
    <property type="match status" value="1"/>
</dbReference>
<feature type="transmembrane region" description="Helical" evidence="5">
    <location>
        <begin position="353"/>
        <end position="374"/>
    </location>
</feature>
<feature type="transmembrane region" description="Helical" evidence="5">
    <location>
        <begin position="280"/>
        <end position="300"/>
    </location>
</feature>
<gene>
    <name evidence="7" type="ORF">LCGC14_0281730</name>
</gene>
<feature type="transmembrane region" description="Helical" evidence="5">
    <location>
        <begin position="81"/>
        <end position="106"/>
    </location>
</feature>
<dbReference type="InterPro" id="IPR000883">
    <property type="entry name" value="Cyt_C_Oxase_1"/>
</dbReference>
<comment type="caution">
    <text evidence="7">The sequence shown here is derived from an EMBL/GenBank/DDBJ whole genome shotgun (WGS) entry which is preliminary data.</text>
</comment>
<feature type="transmembrane region" description="Helical" evidence="5">
    <location>
        <begin position="38"/>
        <end position="61"/>
    </location>
</feature>
<keyword evidence="4 5" id="KW-0472">Membrane</keyword>
<evidence type="ECO:0000256" key="3">
    <source>
        <dbReference type="ARBA" id="ARBA00022989"/>
    </source>
</evidence>
<feature type="transmembrane region" description="Helical" evidence="5">
    <location>
        <begin position="394"/>
        <end position="418"/>
    </location>
</feature>
<dbReference type="GO" id="GO:0016020">
    <property type="term" value="C:membrane"/>
    <property type="evidence" value="ECO:0007669"/>
    <property type="project" value="UniProtKB-SubCell"/>
</dbReference>
<dbReference type="PRINTS" id="PR01165">
    <property type="entry name" value="CYCOXIDASEI"/>
</dbReference>
<dbReference type="SUPFAM" id="SSF81442">
    <property type="entry name" value="Cytochrome c oxidase subunit I-like"/>
    <property type="match status" value="1"/>
</dbReference>
<feature type="transmembrane region" description="Helical" evidence="5">
    <location>
        <begin position="430"/>
        <end position="454"/>
    </location>
</feature>
<sequence length="523" mass="58164">MASILDIERMGEKPHWRPENLIGEMTLRDFLFSNDYRIIAVKGILTSFLMLALGGAFALAFRTELAAPDIQFMGARPYMTLMTLHGMLMVFGFVIPIVISICYFLMPKVLGTGRLLWAGAAQASYWMLIAAAALLIVGRPDFTWTLYPPMSLRVGGNLVWMGYLAVILVAVSEFLAGMVLLRNALACRAPWTRKPLLAWAMISEAGLLMLSTPLLGLTGAVLLTDWLGATALFDPGRGGDVMTFMYVFWFYGHPAVYLPLVPAIAIIYTLLPRLLGRPMWSYTSGVVAFLLLAMLSFVVFPHHFQPASTVHGFLQRATQVLTLLIFIPSTLHVFNWIATLWSDRIPSSAMAAAPFRFMMGAIFFLIIGGVTGFLNAQISVDSDFIHNTYWVPAHFHAMFLGFAGQMAIAGVYFLYPYFTGRMYNRALADIHFWIWQIGIFAKVMLMYALGYAYFPRWVVDYLPLAEWTGAQMMLTGAAYLIGLGFLVFVFNIVWSATRGSLAVGDPWLVSDEAPVHPATVPAE</sequence>
<feature type="transmembrane region" description="Helical" evidence="5">
    <location>
        <begin position="320"/>
        <end position="341"/>
    </location>
</feature>
<keyword evidence="2 5" id="KW-0812">Transmembrane</keyword>
<reference evidence="7" key="1">
    <citation type="journal article" date="2015" name="Nature">
        <title>Complex archaea that bridge the gap between prokaryotes and eukaryotes.</title>
        <authorList>
            <person name="Spang A."/>
            <person name="Saw J.H."/>
            <person name="Jorgensen S.L."/>
            <person name="Zaremba-Niedzwiedzka K."/>
            <person name="Martijn J."/>
            <person name="Lind A.E."/>
            <person name="van Eijk R."/>
            <person name="Schleper C."/>
            <person name="Guy L."/>
            <person name="Ettema T.J."/>
        </authorList>
    </citation>
    <scope>NUCLEOTIDE SEQUENCE</scope>
</reference>
<dbReference type="GO" id="GO:0020037">
    <property type="term" value="F:heme binding"/>
    <property type="evidence" value="ECO:0007669"/>
    <property type="project" value="InterPro"/>
</dbReference>
<name>A0A0F9WGZ2_9ZZZZ</name>
<evidence type="ECO:0000313" key="7">
    <source>
        <dbReference type="EMBL" id="KKN85191.1"/>
    </source>
</evidence>
<dbReference type="InterPro" id="IPR023616">
    <property type="entry name" value="Cyt_c_oxase-like_su1_dom"/>
</dbReference>
<dbReference type="GO" id="GO:0022904">
    <property type="term" value="P:respiratory electron transport chain"/>
    <property type="evidence" value="ECO:0007669"/>
    <property type="project" value="TreeGrafter"/>
</dbReference>
<dbReference type="PANTHER" id="PTHR10422:SF18">
    <property type="entry name" value="CYTOCHROME C OXIDASE SUBUNIT 1"/>
    <property type="match status" value="1"/>
</dbReference>
<comment type="subcellular location">
    <subcellularLocation>
        <location evidence="1">Membrane</location>
        <topology evidence="1">Multi-pass membrane protein</topology>
    </subcellularLocation>
</comment>